<comment type="caution">
    <text evidence="1">The sequence shown here is derived from an EMBL/GenBank/DDBJ whole genome shotgun (WGS) entry which is preliminary data.</text>
</comment>
<reference evidence="1" key="1">
    <citation type="journal article" date="2023" name="IMA Fungus">
        <title>Comparative genomic study of the Penicillium genus elucidates a diverse pangenome and 15 lateral gene transfer events.</title>
        <authorList>
            <person name="Petersen C."/>
            <person name="Sorensen T."/>
            <person name="Nielsen M.R."/>
            <person name="Sondergaard T.E."/>
            <person name="Sorensen J.L."/>
            <person name="Fitzpatrick D.A."/>
            <person name="Frisvad J.C."/>
            <person name="Nielsen K.L."/>
        </authorList>
    </citation>
    <scope>NUCLEOTIDE SEQUENCE</scope>
    <source>
        <strain evidence="1">IBT 12815</strain>
    </source>
</reference>
<organism evidence="1 2">
    <name type="scientific">Penicillium hordei</name>
    <dbReference type="NCBI Taxonomy" id="40994"/>
    <lineage>
        <taxon>Eukaryota</taxon>
        <taxon>Fungi</taxon>
        <taxon>Dikarya</taxon>
        <taxon>Ascomycota</taxon>
        <taxon>Pezizomycotina</taxon>
        <taxon>Eurotiomycetes</taxon>
        <taxon>Eurotiomycetidae</taxon>
        <taxon>Eurotiales</taxon>
        <taxon>Aspergillaceae</taxon>
        <taxon>Penicillium</taxon>
    </lineage>
</organism>
<protein>
    <submittedName>
        <fullName evidence="1">Uncharacterized protein</fullName>
    </submittedName>
</protein>
<dbReference type="AlphaFoldDB" id="A0AAD6EJ58"/>
<keyword evidence="2" id="KW-1185">Reference proteome</keyword>
<dbReference type="Proteomes" id="UP001213799">
    <property type="component" value="Unassembled WGS sequence"/>
</dbReference>
<accession>A0AAD6EJ58</accession>
<gene>
    <name evidence="1" type="ORF">N7537_002748</name>
</gene>
<dbReference type="EMBL" id="JAQJAE010000001">
    <property type="protein sequence ID" value="KAJ5617634.1"/>
    <property type="molecule type" value="Genomic_DNA"/>
</dbReference>
<dbReference type="RefSeq" id="XP_056758801.1">
    <property type="nucleotide sequence ID" value="XM_056893806.1"/>
</dbReference>
<sequence>MPFLRNEGRFRLRLFLSDCHDLLIGATAIINAVLESLHSNEKGSGFNLVDAALAESRREDNSFKYYVLSSVLGTQHWSLLQHDLKSCIEERLLKHANSIDALDDLAAISAKVFKDHEPHYLAEYSPVLTNWI</sequence>
<dbReference type="GeneID" id="81584048"/>
<reference evidence="1" key="2">
    <citation type="submission" date="2023-01" db="EMBL/GenBank/DDBJ databases">
        <authorList>
            <person name="Petersen C."/>
        </authorList>
    </citation>
    <scope>NUCLEOTIDE SEQUENCE</scope>
    <source>
        <strain evidence="1">IBT 12815</strain>
    </source>
</reference>
<evidence type="ECO:0000313" key="1">
    <source>
        <dbReference type="EMBL" id="KAJ5617634.1"/>
    </source>
</evidence>
<name>A0AAD6EJ58_9EURO</name>
<evidence type="ECO:0000313" key="2">
    <source>
        <dbReference type="Proteomes" id="UP001213799"/>
    </source>
</evidence>
<proteinExistence type="predicted"/>